<evidence type="ECO:0000256" key="1">
    <source>
        <dbReference type="SAM" id="MobiDB-lite"/>
    </source>
</evidence>
<dbReference type="Proteomes" id="UP001255416">
    <property type="component" value="Unassembled WGS sequence"/>
</dbReference>
<gene>
    <name evidence="2" type="ORF">QO231_19005</name>
</gene>
<reference evidence="3" key="1">
    <citation type="submission" date="2023-05" db="EMBL/GenBank/DDBJ databases">
        <title>Sedimentitalea sp. nov. JM2-8.</title>
        <authorList>
            <person name="Huang J."/>
        </authorList>
    </citation>
    <scope>NUCLEOTIDE SEQUENCE [LARGE SCALE GENOMIC DNA]</scope>
    <source>
        <strain evidence="3">KHS03</strain>
    </source>
</reference>
<feature type="region of interest" description="Disordered" evidence="1">
    <location>
        <begin position="52"/>
        <end position="78"/>
    </location>
</feature>
<accession>A0ABU3VIB2</accession>
<proteinExistence type="predicted"/>
<feature type="compositionally biased region" description="Basic residues" evidence="1">
    <location>
        <begin position="64"/>
        <end position="78"/>
    </location>
</feature>
<evidence type="ECO:0000313" key="2">
    <source>
        <dbReference type="EMBL" id="MDU9005927.1"/>
    </source>
</evidence>
<dbReference type="EMBL" id="JASMWN010000017">
    <property type="protein sequence ID" value="MDU9005927.1"/>
    <property type="molecule type" value="Genomic_DNA"/>
</dbReference>
<evidence type="ECO:0008006" key="4">
    <source>
        <dbReference type="Google" id="ProtNLM"/>
    </source>
</evidence>
<evidence type="ECO:0000313" key="3">
    <source>
        <dbReference type="Proteomes" id="UP001255416"/>
    </source>
</evidence>
<name>A0ABU3VIB2_9RHOB</name>
<sequence>MPRPTKIATCCYCGTRAALVLSGEVRHELACSACGAPLHNLKMLRKDRCGDRELTQRLPSRTAKPSKPRKSKSRKKRKSVFSKLVNEAFDVIEDIFD</sequence>
<protein>
    <recommendedName>
        <fullName evidence="4">Bh protein</fullName>
    </recommendedName>
</protein>
<keyword evidence="3" id="KW-1185">Reference proteome</keyword>
<dbReference type="RefSeq" id="WP_316780073.1">
    <property type="nucleotide sequence ID" value="NZ_JASMWN010000017.1"/>
</dbReference>
<comment type="caution">
    <text evidence="2">The sequence shown here is derived from an EMBL/GenBank/DDBJ whole genome shotgun (WGS) entry which is preliminary data.</text>
</comment>
<organism evidence="2 3">
    <name type="scientific">Sedimentitalea todarodis</name>
    <dbReference type="NCBI Taxonomy" id="1631240"/>
    <lineage>
        <taxon>Bacteria</taxon>
        <taxon>Pseudomonadati</taxon>
        <taxon>Pseudomonadota</taxon>
        <taxon>Alphaproteobacteria</taxon>
        <taxon>Rhodobacterales</taxon>
        <taxon>Paracoccaceae</taxon>
        <taxon>Sedimentitalea</taxon>
    </lineage>
</organism>